<evidence type="ECO:0000313" key="3">
    <source>
        <dbReference type="Proteomes" id="UP000679307"/>
    </source>
</evidence>
<dbReference type="Proteomes" id="UP000679307">
    <property type="component" value="Chromosome"/>
</dbReference>
<feature type="transmembrane region" description="Helical" evidence="1">
    <location>
        <begin position="43"/>
        <end position="64"/>
    </location>
</feature>
<sequence length="246" mass="25670">MNHHDTVSRLAPTPQELDPQWSTTTLARILAEQPTAPPRRRRVVALSAAGLLALTAGAGTAVALTGPGEVVKEAILGFAESPDTTGHGLGRLEDPLLVAEFEDRTGHFALWIAGSSTGRTCYAFSHGERAWDGTGVPTEAQLEYGCDPLVVGPDGRSTLLVTRPDQLGGFFDDQRNPIVYGVSPYADAVAVRVTGDGVDRTLPVRSDSLGYGAALPEAASARAVTLTFLDAAGVELGSKRSVAPVG</sequence>
<gene>
    <name evidence="2" type="ORF">ENKNEFLB_04368</name>
</gene>
<evidence type="ECO:0000313" key="2">
    <source>
        <dbReference type="EMBL" id="QVT81949.1"/>
    </source>
</evidence>
<keyword evidence="1" id="KW-0472">Membrane</keyword>
<proteinExistence type="predicted"/>
<name>A0ABX8ENV2_9ACTN</name>
<accession>A0ABX8ENV2</accession>
<dbReference type="RefSeq" id="WP_214057233.1">
    <property type="nucleotide sequence ID" value="NZ_BAAAHS010000020.1"/>
</dbReference>
<keyword evidence="1" id="KW-1133">Transmembrane helix</keyword>
<dbReference type="EMBL" id="CP075371">
    <property type="protein sequence ID" value="QVT81949.1"/>
    <property type="molecule type" value="Genomic_DNA"/>
</dbReference>
<protein>
    <submittedName>
        <fullName evidence="2">Uncharacterized protein</fullName>
    </submittedName>
</protein>
<evidence type="ECO:0000256" key="1">
    <source>
        <dbReference type="SAM" id="Phobius"/>
    </source>
</evidence>
<reference evidence="2 3" key="1">
    <citation type="submission" date="2021-05" db="EMBL/GenBank/DDBJ databases">
        <title>Complete genome of Nocardioides aquaticus KCTC 9944T isolated from meromictic and hypersaline Ekho Lake, Antarctica.</title>
        <authorList>
            <person name="Hwang K."/>
            <person name="Kim K.M."/>
            <person name="Choe H."/>
        </authorList>
    </citation>
    <scope>NUCLEOTIDE SEQUENCE [LARGE SCALE GENOMIC DNA]</scope>
    <source>
        <strain evidence="2 3">KCTC 9944</strain>
    </source>
</reference>
<organism evidence="2 3">
    <name type="scientific">Nocardioides aquaticus</name>
    <dbReference type="NCBI Taxonomy" id="160826"/>
    <lineage>
        <taxon>Bacteria</taxon>
        <taxon>Bacillati</taxon>
        <taxon>Actinomycetota</taxon>
        <taxon>Actinomycetes</taxon>
        <taxon>Propionibacteriales</taxon>
        <taxon>Nocardioidaceae</taxon>
        <taxon>Nocardioides</taxon>
    </lineage>
</organism>
<keyword evidence="1" id="KW-0812">Transmembrane</keyword>
<keyword evidence="3" id="KW-1185">Reference proteome</keyword>